<dbReference type="SUPFAM" id="SSF81383">
    <property type="entry name" value="F-box domain"/>
    <property type="match status" value="1"/>
</dbReference>
<organism evidence="1 2">
    <name type="scientific">Fusarium pseudocircinatum</name>
    <dbReference type="NCBI Taxonomy" id="56676"/>
    <lineage>
        <taxon>Eukaryota</taxon>
        <taxon>Fungi</taxon>
        <taxon>Dikarya</taxon>
        <taxon>Ascomycota</taxon>
        <taxon>Pezizomycotina</taxon>
        <taxon>Sordariomycetes</taxon>
        <taxon>Hypocreomycetidae</taxon>
        <taxon>Hypocreales</taxon>
        <taxon>Nectriaceae</taxon>
        <taxon>Fusarium</taxon>
        <taxon>Fusarium fujikuroi species complex</taxon>
    </lineage>
</organism>
<comment type="caution">
    <text evidence="1">The sequence shown here is derived from an EMBL/GenBank/DDBJ whole genome shotgun (WGS) entry which is preliminary data.</text>
</comment>
<proteinExistence type="predicted"/>
<protein>
    <recommendedName>
        <fullName evidence="3">F-box domain-containing protein</fullName>
    </recommendedName>
</protein>
<evidence type="ECO:0000313" key="1">
    <source>
        <dbReference type="EMBL" id="KAF5598229.1"/>
    </source>
</evidence>
<dbReference type="InterPro" id="IPR036047">
    <property type="entry name" value="F-box-like_dom_sf"/>
</dbReference>
<gene>
    <name evidence="1" type="ORF">FPCIR_3251</name>
</gene>
<dbReference type="EMBL" id="JAAOAS010000066">
    <property type="protein sequence ID" value="KAF5598229.1"/>
    <property type="molecule type" value="Genomic_DNA"/>
</dbReference>
<dbReference type="CDD" id="cd09917">
    <property type="entry name" value="F-box_SF"/>
    <property type="match status" value="1"/>
</dbReference>
<accession>A0A8H5PKM0</accession>
<sequence>MTLLAKLRRLNVRKKHENPASGSHMLIPKTVQNIDVLKKPFPSTKKPVARSPPLTLQSLSTELLTEIVTLLAPIDRASVAFTSRWLHNLFRNATKLNGFDKWRFLNRLEKSYMWPDEILCDICRIFHEPRKSLTGFTEKEGRRTCLLNGAAHLQRSSVSPYLSREVHFDAMVAIARSNRLNPDALLLGEPSVQFVEPFSNDDGKLIIRLQQTVHFSPQKNILLKSQRILFPGKNTGRAMDKVIQGVEALHQAFQQSEELGSICGHAKWTDMYPFITRPDEEFEWPIGQWSFRYSFMQEFDLPGQEQERD</sequence>
<reference evidence="1 2" key="1">
    <citation type="submission" date="2020-05" db="EMBL/GenBank/DDBJ databases">
        <title>Identification and distribution of gene clusters putatively required for synthesis of sphingolipid metabolism inhibitors in phylogenetically diverse species of the filamentous fungus Fusarium.</title>
        <authorList>
            <person name="Kim H.-S."/>
            <person name="Busman M."/>
            <person name="Brown D.W."/>
            <person name="Divon H."/>
            <person name="Uhlig S."/>
            <person name="Proctor R.H."/>
        </authorList>
    </citation>
    <scope>NUCLEOTIDE SEQUENCE [LARGE SCALE GENOMIC DNA]</scope>
    <source>
        <strain evidence="1 2">NRRL 36939</strain>
    </source>
</reference>
<evidence type="ECO:0000313" key="2">
    <source>
        <dbReference type="Proteomes" id="UP000546213"/>
    </source>
</evidence>
<dbReference type="Proteomes" id="UP000546213">
    <property type="component" value="Unassembled WGS sequence"/>
</dbReference>
<name>A0A8H5PKM0_9HYPO</name>
<dbReference type="AlphaFoldDB" id="A0A8H5PKM0"/>
<keyword evidence="2" id="KW-1185">Reference proteome</keyword>
<dbReference type="OrthoDB" id="3766406at2759"/>
<evidence type="ECO:0008006" key="3">
    <source>
        <dbReference type="Google" id="ProtNLM"/>
    </source>
</evidence>